<dbReference type="InterPro" id="IPR009351">
    <property type="entry name" value="AlkZ-like"/>
</dbReference>
<protein>
    <submittedName>
        <fullName evidence="1">Winged helix DNA-binding protein</fullName>
    </submittedName>
</protein>
<dbReference type="GO" id="GO:0003677">
    <property type="term" value="F:DNA binding"/>
    <property type="evidence" value="ECO:0007669"/>
    <property type="project" value="UniProtKB-KW"/>
</dbReference>
<keyword evidence="2" id="KW-1185">Reference proteome</keyword>
<dbReference type="PANTHER" id="PTHR38479:SF2">
    <property type="entry name" value="WINGED HELIX DNA-BINDING DOMAIN-CONTAINING PROTEIN"/>
    <property type="match status" value="1"/>
</dbReference>
<keyword evidence="1" id="KW-0238">DNA-binding</keyword>
<proteinExistence type="predicted"/>
<gene>
    <name evidence="1" type="ORF">FB465_5903</name>
</gene>
<name>A0A561EYR6_9ACTN</name>
<dbReference type="Proteomes" id="UP000318416">
    <property type="component" value="Unassembled WGS sequence"/>
</dbReference>
<accession>A0A561EYR6</accession>
<dbReference type="AlphaFoldDB" id="A0A561EYR6"/>
<comment type="caution">
    <text evidence="1">The sequence shown here is derived from an EMBL/GenBank/DDBJ whole genome shotgun (WGS) entry which is preliminary data.</text>
</comment>
<reference evidence="1 2" key="1">
    <citation type="submission" date="2019-06" db="EMBL/GenBank/DDBJ databases">
        <title>Sequencing the genomes of 1000 actinobacteria strains.</title>
        <authorList>
            <person name="Klenk H.-P."/>
        </authorList>
    </citation>
    <scope>NUCLEOTIDE SEQUENCE [LARGE SCALE GENOMIC DNA]</scope>
    <source>
        <strain evidence="1 2">DSM 41649</strain>
    </source>
</reference>
<evidence type="ECO:0000313" key="1">
    <source>
        <dbReference type="EMBL" id="TWE20745.1"/>
    </source>
</evidence>
<organism evidence="1 2">
    <name type="scientific">Kitasatospora atroaurantiaca</name>
    <dbReference type="NCBI Taxonomy" id="285545"/>
    <lineage>
        <taxon>Bacteria</taxon>
        <taxon>Bacillati</taxon>
        <taxon>Actinomycetota</taxon>
        <taxon>Actinomycetes</taxon>
        <taxon>Kitasatosporales</taxon>
        <taxon>Streptomycetaceae</taxon>
        <taxon>Kitasatospora</taxon>
    </lineage>
</organism>
<dbReference type="RefSeq" id="WP_145795278.1">
    <property type="nucleotide sequence ID" value="NZ_BAAABR010000047.1"/>
</dbReference>
<dbReference type="EMBL" id="VIVR01000001">
    <property type="protein sequence ID" value="TWE20745.1"/>
    <property type="molecule type" value="Genomic_DNA"/>
</dbReference>
<dbReference type="OrthoDB" id="9148135at2"/>
<evidence type="ECO:0000313" key="2">
    <source>
        <dbReference type="Proteomes" id="UP000318416"/>
    </source>
</evidence>
<dbReference type="Pfam" id="PF06224">
    <property type="entry name" value="AlkZ-like"/>
    <property type="match status" value="1"/>
</dbReference>
<sequence>MSARPKIDTAQRRARLAMRHLLAPAHRCTSPEQVAQAVVALHATDPATVFLSTGARLDRPGTAALERALYEDRTLVRMHGMRHTLFVFPAELAPVVQASTMRKVAEKERRGLLAFAAEGGFDAAWLAKTEQRTLAALGEAGQATGARLGELVPELREAITVAAGKPYEAKQTIGVRLLRVMGMEGSIVRDRPIGGWTSGQHQWALREALPELPVAAAQAELVRHWLASYGPATEEDVKWWTGWGLREVRAALAACEAVPVDLTEGTGFVLADATDPVPEPAPWAALLPALDPTPMGWRQRDWYLPTENRAELFDRSGNIGPTVWWNGRIVGGWAQRADGELALEYLEEVGADAEAAVAAEAAGLQAWLGTTRVTPRFRTPLERRLSG</sequence>
<dbReference type="PANTHER" id="PTHR38479">
    <property type="entry name" value="LMO0824 PROTEIN"/>
    <property type="match status" value="1"/>
</dbReference>